<reference evidence="2" key="1">
    <citation type="submission" date="2016-11" db="UniProtKB">
        <authorList>
            <consortium name="WormBaseParasite"/>
        </authorList>
    </citation>
    <scope>IDENTIFICATION</scope>
</reference>
<dbReference type="AlphaFoldDB" id="A0A1I7WNN2"/>
<sequence length="86" mass="9986">MIVKGGSVIIVQNMESGALLCCMDDYCNEVEDPVFSVRCEFFLCQILSCNMFLFRLLVIKSLYFRRLDDRICHCSINCNVFVAHYE</sequence>
<accession>A0A1I7WNN2</accession>
<evidence type="ECO:0000313" key="2">
    <source>
        <dbReference type="WBParaSite" id="Hba_06692"/>
    </source>
</evidence>
<protein>
    <submittedName>
        <fullName evidence="2">Ovule protein</fullName>
    </submittedName>
</protein>
<dbReference type="WBParaSite" id="Hba_06692">
    <property type="protein sequence ID" value="Hba_06692"/>
    <property type="gene ID" value="Hba_06692"/>
</dbReference>
<evidence type="ECO:0000313" key="1">
    <source>
        <dbReference type="Proteomes" id="UP000095283"/>
    </source>
</evidence>
<dbReference type="Proteomes" id="UP000095283">
    <property type="component" value="Unplaced"/>
</dbReference>
<organism evidence="1 2">
    <name type="scientific">Heterorhabditis bacteriophora</name>
    <name type="common">Entomopathogenic nematode worm</name>
    <dbReference type="NCBI Taxonomy" id="37862"/>
    <lineage>
        <taxon>Eukaryota</taxon>
        <taxon>Metazoa</taxon>
        <taxon>Ecdysozoa</taxon>
        <taxon>Nematoda</taxon>
        <taxon>Chromadorea</taxon>
        <taxon>Rhabditida</taxon>
        <taxon>Rhabditina</taxon>
        <taxon>Rhabditomorpha</taxon>
        <taxon>Strongyloidea</taxon>
        <taxon>Heterorhabditidae</taxon>
        <taxon>Heterorhabditis</taxon>
    </lineage>
</organism>
<keyword evidence="1" id="KW-1185">Reference proteome</keyword>
<name>A0A1I7WNN2_HETBA</name>
<proteinExistence type="predicted"/>